<protein>
    <submittedName>
        <fullName evidence="1">Uncharacterized protein</fullName>
    </submittedName>
</protein>
<evidence type="ECO:0000313" key="2">
    <source>
        <dbReference type="Proteomes" id="UP001139981"/>
    </source>
</evidence>
<evidence type="ECO:0000313" key="1">
    <source>
        <dbReference type="EMBL" id="KAJ2896301.1"/>
    </source>
</evidence>
<proteinExistence type="predicted"/>
<name>A0ACC1M4K3_9FUNG</name>
<dbReference type="EMBL" id="JANBVB010000209">
    <property type="protein sequence ID" value="KAJ2896301.1"/>
    <property type="molecule type" value="Genomic_DNA"/>
</dbReference>
<sequence>MSWLQRNIFSRNRSGSQASTAASEKEKDEEKHVSSGDSATEANSQAQQRRLEEGEQQLREKYLQRRHEEEVSPGVAAAAIETLPLETADDSRLVVDGDDSADKLFAKLSISEMRRYEQSLQRQIAAMRAQMRQVAGTHYPELIDAADSAVALDTASGKISMQLNKLREMLESTRQHSTKQGVGVAVKSASELDAGGGGKTQVYAIAAQVKVLVDTPEQIWKALGAQRFIQAALLYLIAGEIHGRLSSGPKRHHEEDMVDPLLAFPVIERQWEAVKPFREQIAAKARQLLSSHSEVPAELGDAGLGAIGAIALLEDIDSEMACTLFLALRADSLAPLLDRLRSGTEAIDAMLHELLARVQRILADYAAVFGVCSSGSQPAGQQHASWILTTLASICADCDLPMPPQKSARPMAVAAGLRIRGRRTSSIAGAVLTASLAATPISDSFGGGASSLSTPPTPWVGERGSNGNSSSSAFIVGKYLPHEIAQFRPALVAMLEMDSDEALNEADEDEDNAGENQAGLASYLGDPAGLMHVLATRVQPRLERIARHAFGLWWADMVASLQAAARVAIGSSVLAVADATRIGAALRRWEEENHVIGSNPVVSGGSSSSLYTSVVEPLLRARAQDLQFAAVDLALSLPESFLADDTGAADVLAGHLPWQPREELAEGGGSSASALAEVVEDVRRCLDFAPKGVRALRDAVDCQLQASWRDGAGWWQLLPGASAQPEAAVCAEYFVEQWQAMVQRLEQWATAAASSEEEEETEDSGLCLKGAWAAAALVQVAHRVLSTDTMLMRDCWADRQIRPEDLTQALLRIGWQLLVPWLRHLGRSMGRAWALQFETLYYQIPGALRVDAAATRRDIVQAWTLSKASSSSRYAALRQVVAIAPSKASDCSDVVSPVVRCLAIGVHAQVQAVCGLGPLLLAVGRDSEMRWVVGQAVAGEMLAHAPPGNKVGEWRARQLDRDIRFVCKDVGGDVGAFAPLLTCAN</sequence>
<dbReference type="Proteomes" id="UP001139981">
    <property type="component" value="Unassembled WGS sequence"/>
</dbReference>
<reference evidence="1" key="1">
    <citation type="submission" date="2022-07" db="EMBL/GenBank/DDBJ databases">
        <title>Phylogenomic reconstructions and comparative analyses of Kickxellomycotina fungi.</title>
        <authorList>
            <person name="Reynolds N.K."/>
            <person name="Stajich J.E."/>
            <person name="Barry K."/>
            <person name="Grigoriev I.V."/>
            <person name="Crous P."/>
            <person name="Smith M.E."/>
        </authorList>
    </citation>
    <scope>NUCLEOTIDE SEQUENCE</scope>
    <source>
        <strain evidence="1">CBS 190363</strain>
    </source>
</reference>
<keyword evidence="2" id="KW-1185">Reference proteome</keyword>
<organism evidence="1 2">
    <name type="scientific">Coemansia aciculifera</name>
    <dbReference type="NCBI Taxonomy" id="417176"/>
    <lineage>
        <taxon>Eukaryota</taxon>
        <taxon>Fungi</taxon>
        <taxon>Fungi incertae sedis</taxon>
        <taxon>Zoopagomycota</taxon>
        <taxon>Kickxellomycotina</taxon>
        <taxon>Kickxellomycetes</taxon>
        <taxon>Kickxellales</taxon>
        <taxon>Kickxellaceae</taxon>
        <taxon>Coemansia</taxon>
    </lineage>
</organism>
<gene>
    <name evidence="1" type="ORF">IWW38_002065</name>
</gene>
<comment type="caution">
    <text evidence="1">The sequence shown here is derived from an EMBL/GenBank/DDBJ whole genome shotgun (WGS) entry which is preliminary data.</text>
</comment>
<accession>A0ACC1M4K3</accession>